<feature type="transmembrane region" description="Helical" evidence="2">
    <location>
        <begin position="515"/>
        <end position="532"/>
    </location>
</feature>
<keyword evidence="2" id="KW-0472">Membrane</keyword>
<dbReference type="AlphaFoldDB" id="K0II14"/>
<dbReference type="Proteomes" id="UP000008037">
    <property type="component" value="Chromosome"/>
</dbReference>
<dbReference type="PROSITE" id="PS50011">
    <property type="entry name" value="PROTEIN_KINASE_DOM"/>
    <property type="match status" value="1"/>
</dbReference>
<evidence type="ECO:0000313" key="5">
    <source>
        <dbReference type="Proteomes" id="UP000008037"/>
    </source>
</evidence>
<dbReference type="PANTHER" id="PTHR10566">
    <property type="entry name" value="CHAPERONE-ACTIVITY OF BC1 COMPLEX CABC1 -RELATED"/>
    <property type="match status" value="1"/>
</dbReference>
<feature type="domain" description="Protein kinase" evidence="3">
    <location>
        <begin position="134"/>
        <end position="459"/>
    </location>
</feature>
<dbReference type="GO" id="GO:0004672">
    <property type="term" value="F:protein kinase activity"/>
    <property type="evidence" value="ECO:0007669"/>
    <property type="project" value="InterPro"/>
</dbReference>
<dbReference type="RefSeq" id="WP_015020100.1">
    <property type="nucleotide sequence ID" value="NC_018719.1"/>
</dbReference>
<evidence type="ECO:0000313" key="4">
    <source>
        <dbReference type="EMBL" id="AFU59565.1"/>
    </source>
</evidence>
<gene>
    <name evidence="4" type="ordered locus">Ngar_c26430</name>
</gene>
<dbReference type="InParanoid" id="K0II14"/>
<keyword evidence="2" id="KW-0812">Transmembrane</keyword>
<dbReference type="KEGG" id="nga:Ngar_c26430"/>
<dbReference type="GeneID" id="13794662"/>
<evidence type="ECO:0000256" key="2">
    <source>
        <dbReference type="SAM" id="Phobius"/>
    </source>
</evidence>
<dbReference type="InterPro" id="IPR011009">
    <property type="entry name" value="Kinase-like_dom_sf"/>
</dbReference>
<comment type="similarity">
    <text evidence="1">Belongs to the protein kinase superfamily. ADCK protein kinase family.</text>
</comment>
<evidence type="ECO:0000256" key="1">
    <source>
        <dbReference type="ARBA" id="ARBA00009670"/>
    </source>
</evidence>
<dbReference type="PATRIC" id="fig|1237085.11.peg.2618"/>
<dbReference type="EMBL" id="CP002408">
    <property type="protein sequence ID" value="AFU59565.1"/>
    <property type="molecule type" value="Genomic_DNA"/>
</dbReference>
<proteinExistence type="inferred from homology"/>
<dbReference type="STRING" id="1237085.Ngar_c26430"/>
<keyword evidence="5" id="KW-1185">Reference proteome</keyword>
<dbReference type="CDD" id="cd05121">
    <property type="entry name" value="ABC1_ADCK3-like"/>
    <property type="match status" value="1"/>
</dbReference>
<dbReference type="InterPro" id="IPR004147">
    <property type="entry name" value="ABC1_dom"/>
</dbReference>
<dbReference type="HOGENOM" id="CLU_006533_0_3_2"/>
<dbReference type="PANTHER" id="PTHR10566:SF113">
    <property type="entry name" value="PROTEIN ACTIVITY OF BC1 COMPLEX KINASE 7, CHLOROPLASTIC"/>
    <property type="match status" value="1"/>
</dbReference>
<organism evidence="4 5">
    <name type="scientific">Nitrososphaera gargensis (strain Ga9.2)</name>
    <dbReference type="NCBI Taxonomy" id="1237085"/>
    <lineage>
        <taxon>Archaea</taxon>
        <taxon>Nitrososphaerota</taxon>
        <taxon>Nitrososphaeria</taxon>
        <taxon>Nitrososphaerales</taxon>
        <taxon>Nitrososphaeraceae</taxon>
        <taxon>Nitrososphaera</taxon>
    </lineage>
</organism>
<accession>K0II14</accession>
<dbReference type="SUPFAM" id="SSF56112">
    <property type="entry name" value="Protein kinase-like (PK-like)"/>
    <property type="match status" value="1"/>
</dbReference>
<dbReference type="BioCyc" id="CNIT1237085:G1324-2643-MONOMER"/>
<dbReference type="InterPro" id="IPR050154">
    <property type="entry name" value="UbiB_kinase"/>
</dbReference>
<keyword evidence="2" id="KW-1133">Transmembrane helix</keyword>
<protein>
    <submittedName>
        <fullName evidence="4">ABC-1 domain-containing protein</fullName>
    </submittedName>
</protein>
<evidence type="ECO:0000259" key="3">
    <source>
        <dbReference type="PROSITE" id="PS50011"/>
    </source>
</evidence>
<name>K0II14_NITGG</name>
<dbReference type="GO" id="GO:0005524">
    <property type="term" value="F:ATP binding"/>
    <property type="evidence" value="ECO:0007669"/>
    <property type="project" value="InterPro"/>
</dbReference>
<dbReference type="FunCoup" id="K0II14">
    <property type="interactions" value="55"/>
</dbReference>
<reference evidence="4 5" key="1">
    <citation type="journal article" date="2012" name="Environ. Microbiol.">
        <title>The genome of the ammonia-oxidizing Candidatus Nitrososphaera gargensis: insights into metabolic versatility and environmental adaptations.</title>
        <authorList>
            <person name="Spang A."/>
            <person name="Poehlein A."/>
            <person name="Offre P."/>
            <person name="Zumbragel S."/>
            <person name="Haider S."/>
            <person name="Rychlik N."/>
            <person name="Nowka B."/>
            <person name="Schmeisser C."/>
            <person name="Lebedeva E.V."/>
            <person name="Rattei T."/>
            <person name="Bohm C."/>
            <person name="Schmid M."/>
            <person name="Galushko A."/>
            <person name="Hatzenpichler R."/>
            <person name="Weinmaier T."/>
            <person name="Daniel R."/>
            <person name="Schleper C."/>
            <person name="Spieck E."/>
            <person name="Streit W."/>
            <person name="Wagner M."/>
        </authorList>
    </citation>
    <scope>NUCLEOTIDE SEQUENCE [LARGE SCALE GENOMIC DNA]</scope>
    <source>
        <strain evidence="5">Ga9.2</strain>
    </source>
</reference>
<sequence length="536" mass="60894">MEHPAQIRKDRSIDDETPVFPHPSKLHVAKVVLKLLPVVISLRRDRREWVKKEGKNVDEEKYRRHARKALKTFIELGPSYIKLGQWLSTRVDILPQPYLEVLAKLQDDVPPALFSEIKPIIEAELGKVEDAFEEFDTAPLSGASLGQVYVAKYAGRQVIVKVGRPNIERIIEDDIYVLKKIMPLATRFIDPNLRFSAEGMLAQFIETVHEEMDYRVEAQNLLAIKENLADDPSVIIPDVFMERTSRHVLTMEYVPGTKITDIARLEEKGIDRERLVVRAHWLFFKMLLRHNIFHADPHPGNISVADDGRLILYDFGMVGRLDSETRIRLIRLYLGLLDKDPERTVNVLIELGALEPTVNRYVVERGIELSIQSMHGKQVDRMEVKALVDLANKTMSRFPFRLPKNLALYMRMASILEGIYHHHKVPFQFVKVLANLLEEEGLVRDAYIEEVKVSAKRFAKGIQDSVNVAPLLKTYLETMGPYDRQDRSDNAALAASILASALFVGSAVMLPYSPYLAYGGFAAAAAAVAVTLRKKL</sequence>
<dbReference type="Gene3D" id="1.10.510.10">
    <property type="entry name" value="Transferase(Phosphotransferase) domain 1"/>
    <property type="match status" value="1"/>
</dbReference>
<dbReference type="InterPro" id="IPR000719">
    <property type="entry name" value="Prot_kinase_dom"/>
</dbReference>
<dbReference type="Pfam" id="PF03109">
    <property type="entry name" value="ABC1"/>
    <property type="match status" value="1"/>
</dbReference>